<proteinExistence type="predicted"/>
<sequence length="43" mass="4702">MWYFAWLLGVGFACAFGIINAMWLEAQCDLDAHPADRGPDSAA</sequence>
<dbReference type="EMBL" id="OZ026884">
    <property type="protein sequence ID" value="CAL1240179.1"/>
    <property type="molecule type" value="Genomic_DNA"/>
</dbReference>
<dbReference type="Proteomes" id="UP001497493">
    <property type="component" value="Chromosome"/>
</dbReference>
<organism evidence="1 2">
    <name type="scientific">Candidatus Methylocalor cossyra</name>
    <dbReference type="NCBI Taxonomy" id="3108543"/>
    <lineage>
        <taxon>Bacteria</taxon>
        <taxon>Pseudomonadati</taxon>
        <taxon>Pseudomonadota</taxon>
        <taxon>Gammaproteobacteria</taxon>
        <taxon>Methylococcales</taxon>
        <taxon>Methylococcaceae</taxon>
        <taxon>Candidatus Methylocalor</taxon>
    </lineage>
</organism>
<gene>
    <name evidence="1" type="ORF">MECH1_V1_1403</name>
</gene>
<name>A0ABP1C7C9_9GAMM</name>
<dbReference type="InterPro" id="IPR011724">
    <property type="entry name" value="Cyd_oper_YbgT"/>
</dbReference>
<reference evidence="1 2" key="1">
    <citation type="submission" date="2024-04" db="EMBL/GenBank/DDBJ databases">
        <authorList>
            <person name="Cremers G."/>
        </authorList>
    </citation>
    <scope>NUCLEOTIDE SEQUENCE [LARGE SCALE GENOMIC DNA]</scope>
    <source>
        <strain evidence="1">MeCH1-AG</strain>
    </source>
</reference>
<evidence type="ECO:0000313" key="2">
    <source>
        <dbReference type="Proteomes" id="UP001497493"/>
    </source>
</evidence>
<protein>
    <submittedName>
        <fullName evidence="1">Ubiquinol oxidase (Electrogenic, proton-motive force generating)</fullName>
    </submittedName>
</protein>
<dbReference type="Pfam" id="PF08173">
    <property type="entry name" value="YbgT_YccB"/>
    <property type="match status" value="1"/>
</dbReference>
<dbReference type="NCBIfam" id="TIGR02106">
    <property type="entry name" value="cyd_oper_ybgT"/>
    <property type="match status" value="1"/>
</dbReference>
<dbReference type="InterPro" id="IPR012994">
    <property type="entry name" value="YbgT_YccB"/>
</dbReference>
<keyword evidence="2" id="KW-1185">Reference proteome</keyword>
<evidence type="ECO:0000313" key="1">
    <source>
        <dbReference type="EMBL" id="CAL1240179.1"/>
    </source>
</evidence>
<dbReference type="RefSeq" id="WP_348759682.1">
    <property type="nucleotide sequence ID" value="NZ_OZ026884.1"/>
</dbReference>
<accession>A0ABP1C7C9</accession>